<proteinExistence type="predicted"/>
<dbReference type="EMBL" id="LUGG01000022">
    <property type="protein sequence ID" value="OBZ68094.1"/>
    <property type="molecule type" value="Genomic_DNA"/>
</dbReference>
<dbReference type="Proteomes" id="UP000092993">
    <property type="component" value="Unassembled WGS sequence"/>
</dbReference>
<protein>
    <submittedName>
        <fullName evidence="1">Uncharacterized protein</fullName>
    </submittedName>
</protein>
<gene>
    <name evidence="1" type="ORF">A0H81_12050</name>
</gene>
<sequence length="166" mass="17726">MTEYPQTQYPDPPSTPISPAILTPGIDDAQFRQFVSASIPGAPSPATPSTPTLQYVLAGDPLASTLYTVRWRAHSIFAGSRESTAEIPLASSCSRNQTAQWPSQCAHQPVRGDGVVLGVLPVVVLRIDELVDGLVVEAFGERPLRVGLRALEAMCDAHSSRVQCSS</sequence>
<accession>A0A1C7LZ57</accession>
<reference evidence="1 2" key="1">
    <citation type="submission" date="2016-03" db="EMBL/GenBank/DDBJ databases">
        <title>Whole genome sequencing of Grifola frondosa 9006-11.</title>
        <authorList>
            <person name="Min B."/>
            <person name="Park H."/>
            <person name="Kim J.-G."/>
            <person name="Cho H."/>
            <person name="Oh Y.-L."/>
            <person name="Kong W.-S."/>
            <person name="Choi I.-G."/>
        </authorList>
    </citation>
    <scope>NUCLEOTIDE SEQUENCE [LARGE SCALE GENOMIC DNA]</scope>
    <source>
        <strain evidence="1 2">9006-11</strain>
    </source>
</reference>
<evidence type="ECO:0000313" key="1">
    <source>
        <dbReference type="EMBL" id="OBZ68094.1"/>
    </source>
</evidence>
<dbReference type="AlphaFoldDB" id="A0A1C7LZ57"/>
<name>A0A1C7LZ57_GRIFR</name>
<keyword evidence="2" id="KW-1185">Reference proteome</keyword>
<organism evidence="1 2">
    <name type="scientific">Grifola frondosa</name>
    <name type="common">Maitake</name>
    <name type="synonym">Polyporus frondosus</name>
    <dbReference type="NCBI Taxonomy" id="5627"/>
    <lineage>
        <taxon>Eukaryota</taxon>
        <taxon>Fungi</taxon>
        <taxon>Dikarya</taxon>
        <taxon>Basidiomycota</taxon>
        <taxon>Agaricomycotina</taxon>
        <taxon>Agaricomycetes</taxon>
        <taxon>Polyporales</taxon>
        <taxon>Grifolaceae</taxon>
        <taxon>Grifola</taxon>
    </lineage>
</organism>
<comment type="caution">
    <text evidence="1">The sequence shown here is derived from an EMBL/GenBank/DDBJ whole genome shotgun (WGS) entry which is preliminary data.</text>
</comment>
<evidence type="ECO:0000313" key="2">
    <source>
        <dbReference type="Proteomes" id="UP000092993"/>
    </source>
</evidence>